<reference evidence="1 2" key="1">
    <citation type="journal article" date="2018" name="Sci. Rep.">
        <title>Genome sequence of the cauliflower mushroom Sparassis crispa (Hanabiratake) and its association with beneficial usage.</title>
        <authorList>
            <person name="Kiyama R."/>
            <person name="Furutani Y."/>
            <person name="Kawaguchi K."/>
            <person name="Nakanishi T."/>
        </authorList>
    </citation>
    <scope>NUCLEOTIDE SEQUENCE [LARGE SCALE GENOMIC DNA]</scope>
</reference>
<dbReference type="EMBL" id="BFAD01000002">
    <property type="protein sequence ID" value="GBE80158.1"/>
    <property type="molecule type" value="Genomic_DNA"/>
</dbReference>
<dbReference type="Proteomes" id="UP000287166">
    <property type="component" value="Unassembled WGS sequence"/>
</dbReference>
<dbReference type="RefSeq" id="XP_027611071.1">
    <property type="nucleotide sequence ID" value="XM_027755270.1"/>
</dbReference>
<evidence type="ECO:0000313" key="1">
    <source>
        <dbReference type="EMBL" id="GBE80158.1"/>
    </source>
</evidence>
<dbReference type="AlphaFoldDB" id="A0A401GDA1"/>
<dbReference type="InParanoid" id="A0A401GDA1"/>
<dbReference type="STRING" id="139825.A0A401GDA1"/>
<dbReference type="OrthoDB" id="71307at2759"/>
<evidence type="ECO:0000313" key="2">
    <source>
        <dbReference type="Proteomes" id="UP000287166"/>
    </source>
</evidence>
<keyword evidence="2" id="KW-1185">Reference proteome</keyword>
<gene>
    <name evidence="1" type="ORF">SCP_0213640</name>
</gene>
<comment type="caution">
    <text evidence="1">The sequence shown here is derived from an EMBL/GenBank/DDBJ whole genome shotgun (WGS) entry which is preliminary data.</text>
</comment>
<protein>
    <recommendedName>
        <fullName evidence="3">BTB domain-containing protein</fullName>
    </recommendedName>
</protein>
<dbReference type="GeneID" id="38777075"/>
<name>A0A401GDA1_9APHY</name>
<evidence type="ECO:0008006" key="3">
    <source>
        <dbReference type="Google" id="ProtNLM"/>
    </source>
</evidence>
<accession>A0A401GDA1</accession>
<proteinExistence type="predicted"/>
<organism evidence="1 2">
    <name type="scientific">Sparassis crispa</name>
    <dbReference type="NCBI Taxonomy" id="139825"/>
    <lineage>
        <taxon>Eukaryota</taxon>
        <taxon>Fungi</taxon>
        <taxon>Dikarya</taxon>
        <taxon>Basidiomycota</taxon>
        <taxon>Agaricomycotina</taxon>
        <taxon>Agaricomycetes</taxon>
        <taxon>Polyporales</taxon>
        <taxon>Sparassidaceae</taxon>
        <taxon>Sparassis</taxon>
    </lineage>
</organism>
<sequence>MFTLPQPLSADTDAPILEVSESPTILQALLSFVYPVPDPPIHSLDELTPILTAAFKYEMTGVIEQLRKVLVVQHFLKENPTRVYAIASRFDLEGEARTASRYTLAVNILDCPLHDDLKYITAYAYHRLLDLHRRRAEAAQALLRLPEEVKCMRCNGTQYLAFSPPKWWLDFDVRAREELRVRPTTEVVFSLAFLTRSAQAGCERCAGSILDAHHFLEKLKNSIDELPSTI</sequence>